<keyword evidence="8 10" id="KW-0520">NAD</keyword>
<feature type="domain" description="Cytidyltransferase-like" evidence="11">
    <location>
        <begin position="5"/>
        <end position="171"/>
    </location>
</feature>
<evidence type="ECO:0000256" key="10">
    <source>
        <dbReference type="HAMAP-Rule" id="MF_00244"/>
    </source>
</evidence>
<protein>
    <recommendedName>
        <fullName evidence="10">Probable nicotinate-nucleotide adenylyltransferase</fullName>
        <ecNumber evidence="10">2.7.7.18</ecNumber>
    </recommendedName>
    <alternativeName>
        <fullName evidence="10">Deamido-NAD(+) diphosphorylase</fullName>
    </alternativeName>
    <alternativeName>
        <fullName evidence="10">Deamido-NAD(+) pyrophosphorylase</fullName>
    </alternativeName>
    <alternativeName>
        <fullName evidence="10">Nicotinate mononucleotide adenylyltransferase</fullName>
        <shortName evidence="10">NaMN adenylyltransferase</shortName>
    </alternativeName>
</protein>
<evidence type="ECO:0000259" key="11">
    <source>
        <dbReference type="Pfam" id="PF01467"/>
    </source>
</evidence>
<dbReference type="EC" id="2.7.7.18" evidence="10"/>
<comment type="caution">
    <text evidence="12">The sequence shown here is derived from an EMBL/GenBank/DDBJ whole genome shotgun (WGS) entry which is preliminary data.</text>
</comment>
<dbReference type="PANTHER" id="PTHR39321">
    <property type="entry name" value="NICOTINATE-NUCLEOTIDE ADENYLYLTRANSFERASE-RELATED"/>
    <property type="match status" value="1"/>
</dbReference>
<comment type="pathway">
    <text evidence="2 10">Cofactor biosynthesis; NAD(+) biosynthesis; deamido-NAD(+) from nicotinate D-ribonucleotide: step 1/1.</text>
</comment>
<proteinExistence type="inferred from homology"/>
<dbReference type="CDD" id="cd02165">
    <property type="entry name" value="NMNAT"/>
    <property type="match status" value="1"/>
</dbReference>
<comment type="catalytic activity">
    <reaction evidence="9 10">
        <text>nicotinate beta-D-ribonucleotide + ATP + H(+) = deamido-NAD(+) + diphosphate</text>
        <dbReference type="Rhea" id="RHEA:22860"/>
        <dbReference type="ChEBI" id="CHEBI:15378"/>
        <dbReference type="ChEBI" id="CHEBI:30616"/>
        <dbReference type="ChEBI" id="CHEBI:33019"/>
        <dbReference type="ChEBI" id="CHEBI:57502"/>
        <dbReference type="ChEBI" id="CHEBI:58437"/>
        <dbReference type="EC" id="2.7.7.18"/>
    </reaction>
</comment>
<dbReference type="Pfam" id="PF01467">
    <property type="entry name" value="CTP_transf_like"/>
    <property type="match status" value="1"/>
</dbReference>
<reference evidence="12 13" key="1">
    <citation type="submission" date="2014-07" db="EMBL/GenBank/DDBJ databases">
        <authorList>
            <person name="McCorrison J."/>
            <person name="Sanka R."/>
            <person name="Torralba M."/>
            <person name="Gillis M."/>
            <person name="Haft D.H."/>
            <person name="Methe B."/>
            <person name="Sutton G."/>
            <person name="Nelson K.E."/>
        </authorList>
    </citation>
    <scope>NUCLEOTIDE SEQUENCE [LARGE SCALE GENOMIC DNA]</scope>
    <source>
        <strain evidence="12 13">S7-1-13</strain>
    </source>
</reference>
<dbReference type="Gene3D" id="3.40.50.620">
    <property type="entry name" value="HUPs"/>
    <property type="match status" value="1"/>
</dbReference>
<dbReference type="GO" id="GO:0009435">
    <property type="term" value="P:NAD+ biosynthetic process"/>
    <property type="evidence" value="ECO:0007669"/>
    <property type="project" value="UniProtKB-UniRule"/>
</dbReference>
<dbReference type="InterPro" id="IPR004821">
    <property type="entry name" value="Cyt_trans-like"/>
</dbReference>
<dbReference type="NCBIfam" id="TIGR00125">
    <property type="entry name" value="cyt_tran_rel"/>
    <property type="match status" value="1"/>
</dbReference>
<evidence type="ECO:0000313" key="12">
    <source>
        <dbReference type="EMBL" id="KGF03147.1"/>
    </source>
</evidence>
<evidence type="ECO:0000256" key="1">
    <source>
        <dbReference type="ARBA" id="ARBA00002324"/>
    </source>
</evidence>
<dbReference type="InterPro" id="IPR014729">
    <property type="entry name" value="Rossmann-like_a/b/a_fold"/>
</dbReference>
<name>A0A095Y931_9FIRM</name>
<dbReference type="eggNOG" id="COG1057">
    <property type="taxonomic scope" value="Bacteria"/>
</dbReference>
<evidence type="ECO:0000256" key="8">
    <source>
        <dbReference type="ARBA" id="ARBA00023027"/>
    </source>
</evidence>
<accession>A0A095Y931</accession>
<dbReference type="GO" id="GO:0004515">
    <property type="term" value="F:nicotinate-nucleotide adenylyltransferase activity"/>
    <property type="evidence" value="ECO:0007669"/>
    <property type="project" value="UniProtKB-UniRule"/>
</dbReference>
<dbReference type="NCBIfam" id="NF000840">
    <property type="entry name" value="PRK00071.1-3"/>
    <property type="match status" value="1"/>
</dbReference>
<dbReference type="Proteomes" id="UP000029579">
    <property type="component" value="Unassembled WGS sequence"/>
</dbReference>
<keyword evidence="3 10" id="KW-0662">Pyridine nucleotide biosynthesis</keyword>
<keyword evidence="7 10" id="KW-0067">ATP-binding</keyword>
<evidence type="ECO:0000256" key="4">
    <source>
        <dbReference type="ARBA" id="ARBA00022679"/>
    </source>
</evidence>
<dbReference type="OrthoDB" id="5295945at2"/>
<evidence type="ECO:0000256" key="2">
    <source>
        <dbReference type="ARBA" id="ARBA00005019"/>
    </source>
</evidence>
<evidence type="ECO:0000256" key="9">
    <source>
        <dbReference type="ARBA" id="ARBA00048721"/>
    </source>
</evidence>
<evidence type="ECO:0000313" key="13">
    <source>
        <dbReference type="Proteomes" id="UP000029579"/>
    </source>
</evidence>
<dbReference type="GO" id="GO:0005524">
    <property type="term" value="F:ATP binding"/>
    <property type="evidence" value="ECO:0007669"/>
    <property type="project" value="UniProtKB-KW"/>
</dbReference>
<evidence type="ECO:0000256" key="7">
    <source>
        <dbReference type="ARBA" id="ARBA00022840"/>
    </source>
</evidence>
<keyword evidence="5 10" id="KW-0548">Nucleotidyltransferase</keyword>
<dbReference type="InterPro" id="IPR005248">
    <property type="entry name" value="NadD/NMNAT"/>
</dbReference>
<sequence>MRIGLYGGTFDPIHLGHLIVIENAINQMDLDRVIILPSSNPPHKKNINKTKADLRVEMVYEAIKDNPKIILSTYESSNDEVRYTHETLDYFTSHLSNHEIFYIMGEDSFMTIDSWRNYEKILGYNIIVFAREGIEEDGKLVKKVNKIRKANPNIYLINILNVNISSTLIRTLVKEDKSIKYLVRDEVDYIVKNRHLYE</sequence>
<dbReference type="NCBIfam" id="TIGR00482">
    <property type="entry name" value="nicotinate (nicotinamide) nucleotide adenylyltransferase"/>
    <property type="match status" value="1"/>
</dbReference>
<keyword evidence="6 10" id="KW-0547">Nucleotide-binding</keyword>
<organism evidence="12 13">
    <name type="scientific">Anaerococcus lactolyticus S7-1-13</name>
    <dbReference type="NCBI Taxonomy" id="1284686"/>
    <lineage>
        <taxon>Bacteria</taxon>
        <taxon>Bacillati</taxon>
        <taxon>Bacillota</taxon>
        <taxon>Tissierellia</taxon>
        <taxon>Tissierellales</taxon>
        <taxon>Peptoniphilaceae</taxon>
        <taxon>Anaerococcus</taxon>
    </lineage>
</organism>
<dbReference type="AlphaFoldDB" id="A0A095Y931"/>
<dbReference type="RefSeq" id="WP_037328825.1">
    <property type="nucleotide sequence ID" value="NZ_JRMW01000043.1"/>
</dbReference>
<evidence type="ECO:0000256" key="6">
    <source>
        <dbReference type="ARBA" id="ARBA00022741"/>
    </source>
</evidence>
<keyword evidence="4 10" id="KW-0808">Transferase</keyword>
<comment type="similarity">
    <text evidence="10">Belongs to the NadD family.</text>
</comment>
<dbReference type="EMBL" id="JRMW01000043">
    <property type="protein sequence ID" value="KGF03147.1"/>
    <property type="molecule type" value="Genomic_DNA"/>
</dbReference>
<dbReference type="UniPathway" id="UPA00253">
    <property type="reaction ID" value="UER00332"/>
</dbReference>
<comment type="function">
    <text evidence="1 10">Catalyzes the reversible adenylation of nicotinate mononucleotide (NaMN) to nicotinic acid adenine dinucleotide (NaAD).</text>
</comment>
<evidence type="ECO:0000256" key="5">
    <source>
        <dbReference type="ARBA" id="ARBA00022695"/>
    </source>
</evidence>
<dbReference type="SUPFAM" id="SSF52374">
    <property type="entry name" value="Nucleotidylyl transferase"/>
    <property type="match status" value="1"/>
</dbReference>
<dbReference type="HAMAP" id="MF_00244">
    <property type="entry name" value="NaMN_adenylyltr"/>
    <property type="match status" value="1"/>
</dbReference>
<evidence type="ECO:0000256" key="3">
    <source>
        <dbReference type="ARBA" id="ARBA00022642"/>
    </source>
</evidence>
<dbReference type="PANTHER" id="PTHR39321:SF3">
    <property type="entry name" value="PHOSPHOPANTETHEINE ADENYLYLTRANSFERASE"/>
    <property type="match status" value="1"/>
</dbReference>
<gene>
    <name evidence="10" type="primary">nadD</name>
    <name evidence="12" type="ORF">HMPREF1630_09145</name>
</gene>